<keyword evidence="1" id="KW-0472">Membrane</keyword>
<name>A0ABY5PKV4_9ACTN</name>
<organism evidence="2 3">
    <name type="scientific">Svornostia abyssi</name>
    <dbReference type="NCBI Taxonomy" id="2898438"/>
    <lineage>
        <taxon>Bacteria</taxon>
        <taxon>Bacillati</taxon>
        <taxon>Actinomycetota</taxon>
        <taxon>Thermoleophilia</taxon>
        <taxon>Solirubrobacterales</taxon>
        <taxon>Baekduiaceae</taxon>
        <taxon>Svornostia</taxon>
    </lineage>
</organism>
<keyword evidence="1" id="KW-1133">Transmembrane helix</keyword>
<protein>
    <submittedName>
        <fullName evidence="2">Uncharacterized protein</fullName>
    </submittedName>
</protein>
<dbReference type="RefSeq" id="WP_353865763.1">
    <property type="nucleotide sequence ID" value="NZ_CP088295.1"/>
</dbReference>
<dbReference type="EMBL" id="CP088295">
    <property type="protein sequence ID" value="UUY05303.1"/>
    <property type="molecule type" value="Genomic_DNA"/>
</dbReference>
<proteinExistence type="predicted"/>
<dbReference type="Proteomes" id="UP001058860">
    <property type="component" value="Chromosome"/>
</dbReference>
<gene>
    <name evidence="2" type="ORF">LRS13_07220</name>
</gene>
<keyword evidence="3" id="KW-1185">Reference proteome</keyword>
<feature type="transmembrane region" description="Helical" evidence="1">
    <location>
        <begin position="35"/>
        <end position="52"/>
    </location>
</feature>
<accession>A0ABY5PKV4</accession>
<feature type="transmembrane region" description="Helical" evidence="1">
    <location>
        <begin position="9"/>
        <end position="29"/>
    </location>
</feature>
<evidence type="ECO:0000313" key="2">
    <source>
        <dbReference type="EMBL" id="UUY05303.1"/>
    </source>
</evidence>
<evidence type="ECO:0000256" key="1">
    <source>
        <dbReference type="SAM" id="Phobius"/>
    </source>
</evidence>
<keyword evidence="1" id="KW-0812">Transmembrane</keyword>
<sequence length="83" mass="9096">MSVLFFIRYVLPALVVVAAIILFALNPSLDSADGAAALIGAGLSIALLNFLHRMGVSGDRDRDDEAAARRYFDEHGHWPDEQR</sequence>
<reference evidence="3" key="1">
    <citation type="submission" date="2021-11" db="EMBL/GenBank/DDBJ databases">
        <title>Cultivation dependent microbiological survey of springs from the worlds oldest radium mine currently devoted to the extraction of radon-saturated water.</title>
        <authorList>
            <person name="Kapinusova G."/>
            <person name="Smrhova T."/>
            <person name="Strejcek M."/>
            <person name="Suman J."/>
            <person name="Jani K."/>
            <person name="Pajer P."/>
            <person name="Uhlik O."/>
        </authorList>
    </citation>
    <scope>NUCLEOTIDE SEQUENCE [LARGE SCALE GENOMIC DNA]</scope>
    <source>
        <strain evidence="3">J379</strain>
    </source>
</reference>
<evidence type="ECO:0000313" key="3">
    <source>
        <dbReference type="Proteomes" id="UP001058860"/>
    </source>
</evidence>